<evidence type="ECO:0000256" key="4">
    <source>
        <dbReference type="ARBA" id="ARBA00022777"/>
    </source>
</evidence>
<dbReference type="OrthoDB" id="9813569at2"/>
<dbReference type="Gene3D" id="3.40.1190.20">
    <property type="match status" value="1"/>
</dbReference>
<dbReference type="PANTHER" id="PTHR43085">
    <property type="entry name" value="HEXOKINASE FAMILY MEMBER"/>
    <property type="match status" value="1"/>
</dbReference>
<protein>
    <submittedName>
        <fullName evidence="7">Bifunctional protein HldE</fullName>
    </submittedName>
</protein>
<name>A0A517N511_9BACT</name>
<comment type="similarity">
    <text evidence="1">Belongs to the carbohydrate kinase PfkB family.</text>
</comment>
<keyword evidence="2" id="KW-0808">Transferase</keyword>
<keyword evidence="8" id="KW-1185">Reference proteome</keyword>
<dbReference type="SUPFAM" id="SSF53613">
    <property type="entry name" value="Ribokinase-like"/>
    <property type="match status" value="1"/>
</dbReference>
<dbReference type="Proteomes" id="UP000318538">
    <property type="component" value="Chromosome"/>
</dbReference>
<dbReference type="InterPro" id="IPR050306">
    <property type="entry name" value="PfkB_Carbo_kinase"/>
</dbReference>
<dbReference type="RefSeq" id="WP_145167984.1">
    <property type="nucleotide sequence ID" value="NZ_CP036525.1"/>
</dbReference>
<dbReference type="AlphaFoldDB" id="A0A517N511"/>
<evidence type="ECO:0000313" key="7">
    <source>
        <dbReference type="EMBL" id="QDT02230.1"/>
    </source>
</evidence>
<evidence type="ECO:0000256" key="3">
    <source>
        <dbReference type="ARBA" id="ARBA00022741"/>
    </source>
</evidence>
<evidence type="ECO:0000313" key="8">
    <source>
        <dbReference type="Proteomes" id="UP000318538"/>
    </source>
</evidence>
<dbReference type="InterPro" id="IPR029056">
    <property type="entry name" value="Ribokinase-like"/>
</dbReference>
<feature type="domain" description="Carbohydrate kinase PfkB" evidence="6">
    <location>
        <begin position="23"/>
        <end position="286"/>
    </location>
</feature>
<sequence length="297" mass="31791">MPSTSPLLPPVVVGEVLFDHFPDGNRVLGGAPLNLAWNLQGLGVPSIFISAVGKDSEGELIQQEMTSWGMSTRGLQIVDHPTGRVSVTMVDGQPEYDIVNEVAFDFIQPPSFPITANEFSMLCYGSLAFRCPTTRRTLTDLIQQSGLDRFVDINIRDPFFDVAWLDTLLGGARWVKLSEAELSRLVDAPCNDQSQIAAGCETLRGRFDIDTVLVTCGSEGAHACSAGSHEFSPVAPVDSLADTVGAGDSFAAATIAGLIRNVPIREILPKAAKFASQVCTIHGATSKDQSFYDQASA</sequence>
<evidence type="ECO:0000256" key="5">
    <source>
        <dbReference type="ARBA" id="ARBA00022840"/>
    </source>
</evidence>
<reference evidence="7 8" key="1">
    <citation type="submission" date="2019-02" db="EMBL/GenBank/DDBJ databases">
        <title>Deep-cultivation of Planctomycetes and their phenomic and genomic characterization uncovers novel biology.</title>
        <authorList>
            <person name="Wiegand S."/>
            <person name="Jogler M."/>
            <person name="Boedeker C."/>
            <person name="Pinto D."/>
            <person name="Vollmers J."/>
            <person name="Rivas-Marin E."/>
            <person name="Kohn T."/>
            <person name="Peeters S.H."/>
            <person name="Heuer A."/>
            <person name="Rast P."/>
            <person name="Oberbeckmann S."/>
            <person name="Bunk B."/>
            <person name="Jeske O."/>
            <person name="Meyerdierks A."/>
            <person name="Storesund J.E."/>
            <person name="Kallscheuer N."/>
            <person name="Luecker S."/>
            <person name="Lage O.M."/>
            <person name="Pohl T."/>
            <person name="Merkel B.J."/>
            <person name="Hornburger P."/>
            <person name="Mueller R.-W."/>
            <person name="Bruemmer F."/>
            <person name="Labrenz M."/>
            <person name="Spormann A.M."/>
            <person name="Op den Camp H."/>
            <person name="Overmann J."/>
            <person name="Amann R."/>
            <person name="Jetten M.S.M."/>
            <person name="Mascher T."/>
            <person name="Medema M.H."/>
            <person name="Devos D.P."/>
            <person name="Kaster A.-K."/>
            <person name="Ovreas L."/>
            <person name="Rohde M."/>
            <person name="Galperin M.Y."/>
            <person name="Jogler C."/>
        </authorList>
    </citation>
    <scope>NUCLEOTIDE SEQUENCE [LARGE SCALE GENOMIC DNA]</scope>
    <source>
        <strain evidence="7 8">K22_7</strain>
    </source>
</reference>
<accession>A0A517N511</accession>
<keyword evidence="4" id="KW-0418">Kinase</keyword>
<evidence type="ECO:0000259" key="6">
    <source>
        <dbReference type="Pfam" id="PF00294"/>
    </source>
</evidence>
<dbReference type="InterPro" id="IPR011611">
    <property type="entry name" value="PfkB_dom"/>
</dbReference>
<organism evidence="7 8">
    <name type="scientific">Rubripirellula lacrimiformis</name>
    <dbReference type="NCBI Taxonomy" id="1930273"/>
    <lineage>
        <taxon>Bacteria</taxon>
        <taxon>Pseudomonadati</taxon>
        <taxon>Planctomycetota</taxon>
        <taxon>Planctomycetia</taxon>
        <taxon>Pirellulales</taxon>
        <taxon>Pirellulaceae</taxon>
        <taxon>Rubripirellula</taxon>
    </lineage>
</organism>
<dbReference type="GO" id="GO:0005524">
    <property type="term" value="F:ATP binding"/>
    <property type="evidence" value="ECO:0007669"/>
    <property type="project" value="UniProtKB-KW"/>
</dbReference>
<gene>
    <name evidence="7" type="primary">hldE</name>
    <name evidence="7" type="ORF">K227x_06030</name>
</gene>
<dbReference type="Pfam" id="PF00294">
    <property type="entry name" value="PfkB"/>
    <property type="match status" value="1"/>
</dbReference>
<dbReference type="EMBL" id="CP036525">
    <property type="protein sequence ID" value="QDT02230.1"/>
    <property type="molecule type" value="Genomic_DNA"/>
</dbReference>
<dbReference type="KEGG" id="rlc:K227x_06030"/>
<evidence type="ECO:0000256" key="1">
    <source>
        <dbReference type="ARBA" id="ARBA00010688"/>
    </source>
</evidence>
<dbReference type="GO" id="GO:0016301">
    <property type="term" value="F:kinase activity"/>
    <property type="evidence" value="ECO:0007669"/>
    <property type="project" value="UniProtKB-KW"/>
</dbReference>
<dbReference type="PANTHER" id="PTHR43085:SF1">
    <property type="entry name" value="PSEUDOURIDINE KINASE-RELATED"/>
    <property type="match status" value="1"/>
</dbReference>
<evidence type="ECO:0000256" key="2">
    <source>
        <dbReference type="ARBA" id="ARBA00022679"/>
    </source>
</evidence>
<keyword evidence="5" id="KW-0067">ATP-binding</keyword>
<keyword evidence="3" id="KW-0547">Nucleotide-binding</keyword>
<proteinExistence type="inferred from homology"/>